<dbReference type="GO" id="GO:1902201">
    <property type="term" value="P:negative regulation of bacterial-type flagellum-dependent cell motility"/>
    <property type="evidence" value="ECO:0007669"/>
    <property type="project" value="TreeGrafter"/>
</dbReference>
<organism evidence="4 5">
    <name type="scientific">Ureibacillus chungkukjangi</name>
    <dbReference type="NCBI Taxonomy" id="1202712"/>
    <lineage>
        <taxon>Bacteria</taxon>
        <taxon>Bacillati</taxon>
        <taxon>Bacillota</taxon>
        <taxon>Bacilli</taxon>
        <taxon>Bacillales</taxon>
        <taxon>Caryophanaceae</taxon>
        <taxon>Ureibacillus</taxon>
    </lineage>
</organism>
<feature type="coiled-coil region" evidence="1">
    <location>
        <begin position="200"/>
        <end position="227"/>
    </location>
</feature>
<feature type="domain" description="GGDEF" evidence="3">
    <location>
        <begin position="255"/>
        <end position="392"/>
    </location>
</feature>
<dbReference type="Pfam" id="PF00990">
    <property type="entry name" value="GGDEF"/>
    <property type="match status" value="1"/>
</dbReference>
<evidence type="ECO:0000259" key="3">
    <source>
        <dbReference type="PROSITE" id="PS50887"/>
    </source>
</evidence>
<evidence type="ECO:0000256" key="1">
    <source>
        <dbReference type="SAM" id="Coils"/>
    </source>
</evidence>
<keyword evidence="1" id="KW-0175">Coiled coil</keyword>
<dbReference type="PROSITE" id="PS50887">
    <property type="entry name" value="GGDEF"/>
    <property type="match status" value="1"/>
</dbReference>
<dbReference type="CDD" id="cd01949">
    <property type="entry name" value="GGDEF"/>
    <property type="match status" value="1"/>
</dbReference>
<dbReference type="GO" id="GO:0043709">
    <property type="term" value="P:cell adhesion involved in single-species biofilm formation"/>
    <property type="evidence" value="ECO:0007669"/>
    <property type="project" value="TreeGrafter"/>
</dbReference>
<dbReference type="FunFam" id="3.30.70.270:FF:000001">
    <property type="entry name" value="Diguanylate cyclase domain protein"/>
    <property type="match status" value="1"/>
</dbReference>
<dbReference type="InterPro" id="IPR029787">
    <property type="entry name" value="Nucleotide_cyclase"/>
</dbReference>
<keyword evidence="2" id="KW-0472">Membrane</keyword>
<dbReference type="Proteomes" id="UP000247416">
    <property type="component" value="Unassembled WGS sequence"/>
</dbReference>
<dbReference type="OrthoDB" id="9759607at2"/>
<evidence type="ECO:0000256" key="2">
    <source>
        <dbReference type="SAM" id="Phobius"/>
    </source>
</evidence>
<accession>A0A318TZZ0</accession>
<feature type="transmembrane region" description="Helical" evidence="2">
    <location>
        <begin position="115"/>
        <end position="133"/>
    </location>
</feature>
<keyword evidence="2" id="KW-0812">Transmembrane</keyword>
<reference evidence="4 5" key="1">
    <citation type="submission" date="2018-06" db="EMBL/GenBank/DDBJ databases">
        <title>Genomic Encyclopedia of Archaeal and Bacterial Type Strains, Phase II (KMG-II): from individual species to whole genera.</title>
        <authorList>
            <person name="Goeker M."/>
        </authorList>
    </citation>
    <scope>NUCLEOTIDE SEQUENCE [LARGE SCALE GENOMIC DNA]</scope>
    <source>
        <strain evidence="4 5">KACC 16626</strain>
    </source>
</reference>
<proteinExistence type="predicted"/>
<dbReference type="GO" id="GO:0052621">
    <property type="term" value="F:diguanylate cyclase activity"/>
    <property type="evidence" value="ECO:0007669"/>
    <property type="project" value="TreeGrafter"/>
</dbReference>
<feature type="transmembrane region" description="Helical" evidence="2">
    <location>
        <begin position="60"/>
        <end position="77"/>
    </location>
</feature>
<evidence type="ECO:0000313" key="4">
    <source>
        <dbReference type="EMBL" id="PYF05219.1"/>
    </source>
</evidence>
<dbReference type="InterPro" id="IPR050469">
    <property type="entry name" value="Diguanylate_Cyclase"/>
</dbReference>
<dbReference type="EMBL" id="QJTJ01000018">
    <property type="protein sequence ID" value="PYF05219.1"/>
    <property type="molecule type" value="Genomic_DNA"/>
</dbReference>
<protein>
    <submittedName>
        <fullName evidence="4">Diguanylate cyclase (GGDEF)-like protein</fullName>
    </submittedName>
</protein>
<sequence>MNNYDIKAEAMEFEAQKHNLKRLSFINKIYLTILVSIIFIIYTLEKVFTIHFEYPFSGSWFQYSILLVVYSFYVFLLDIKKMKEVKSTMAKYLVHFYIAFSLSATILFSNINHTAYMPNFFYTLVLISTVPFLVMKSKEIAITLSISSLLWGIGLGIQSGFNAIYSIQGIYVLTLSAIAFFISRTAYNNYLASLELRTQTAEEIQRLSNLTELLKEANRQLEQDATLDPLTNLYNRRAYNDYLIELQQRILVTPQSVSVIMVDVDCFKLFNDTYGHSKGDHVLSKIGRLLHDISAEYKCFAARWGGEEFVLILPNATEEVVERICLQIKASVHELDIEHESSTINRVVTVSMGACTKFITELNEIYECISEADAALYSVKENGRNSFEYRHQIHA</sequence>
<dbReference type="InterPro" id="IPR043128">
    <property type="entry name" value="Rev_trsase/Diguanyl_cyclase"/>
</dbReference>
<feature type="transmembrane region" description="Helical" evidence="2">
    <location>
        <begin position="140"/>
        <end position="157"/>
    </location>
</feature>
<feature type="transmembrane region" description="Helical" evidence="2">
    <location>
        <begin position="89"/>
        <end position="109"/>
    </location>
</feature>
<dbReference type="PANTHER" id="PTHR45138:SF24">
    <property type="entry name" value="DIGUANYLATE CYCLASE DGCC-RELATED"/>
    <property type="match status" value="1"/>
</dbReference>
<evidence type="ECO:0000313" key="5">
    <source>
        <dbReference type="Proteomes" id="UP000247416"/>
    </source>
</evidence>
<keyword evidence="2" id="KW-1133">Transmembrane helix</keyword>
<dbReference type="RefSeq" id="WP_107935624.1">
    <property type="nucleotide sequence ID" value="NZ_CP085009.1"/>
</dbReference>
<keyword evidence="5" id="KW-1185">Reference proteome</keyword>
<dbReference type="SMART" id="SM00267">
    <property type="entry name" value="GGDEF"/>
    <property type="match status" value="1"/>
</dbReference>
<gene>
    <name evidence="4" type="ORF">BJ095_11837</name>
</gene>
<feature type="transmembrane region" description="Helical" evidence="2">
    <location>
        <begin position="163"/>
        <end position="182"/>
    </location>
</feature>
<dbReference type="PANTHER" id="PTHR45138">
    <property type="entry name" value="REGULATORY COMPONENTS OF SENSORY TRANSDUCTION SYSTEM"/>
    <property type="match status" value="1"/>
</dbReference>
<dbReference type="InterPro" id="IPR000160">
    <property type="entry name" value="GGDEF_dom"/>
</dbReference>
<dbReference type="SUPFAM" id="SSF55073">
    <property type="entry name" value="Nucleotide cyclase"/>
    <property type="match status" value="1"/>
</dbReference>
<dbReference type="GO" id="GO:0005886">
    <property type="term" value="C:plasma membrane"/>
    <property type="evidence" value="ECO:0007669"/>
    <property type="project" value="TreeGrafter"/>
</dbReference>
<dbReference type="NCBIfam" id="TIGR00254">
    <property type="entry name" value="GGDEF"/>
    <property type="match status" value="1"/>
</dbReference>
<name>A0A318TZZ0_9BACL</name>
<feature type="transmembrane region" description="Helical" evidence="2">
    <location>
        <begin position="29"/>
        <end position="48"/>
    </location>
</feature>
<dbReference type="Gene3D" id="3.30.70.270">
    <property type="match status" value="1"/>
</dbReference>
<dbReference type="AlphaFoldDB" id="A0A318TZZ0"/>
<comment type="caution">
    <text evidence="4">The sequence shown here is derived from an EMBL/GenBank/DDBJ whole genome shotgun (WGS) entry which is preliminary data.</text>
</comment>